<evidence type="ECO:0000259" key="2">
    <source>
        <dbReference type="Pfam" id="PF13968"/>
    </source>
</evidence>
<dbReference type="AlphaFoldDB" id="A0A835A1I6"/>
<dbReference type="OrthoDB" id="1189310at2759"/>
<dbReference type="EMBL" id="JACEFO010002994">
    <property type="protein sequence ID" value="KAF8645437.1"/>
    <property type="molecule type" value="Genomic_DNA"/>
</dbReference>
<keyword evidence="1" id="KW-0472">Membrane</keyword>
<reference evidence="3" key="1">
    <citation type="submission" date="2020-07" db="EMBL/GenBank/DDBJ databases">
        <title>Genome sequence and genetic diversity analysis of an under-domesticated orphan crop, white fonio (Digitaria exilis).</title>
        <authorList>
            <person name="Bennetzen J.L."/>
            <person name="Chen S."/>
            <person name="Ma X."/>
            <person name="Wang X."/>
            <person name="Yssel A.E.J."/>
            <person name="Chaluvadi S.R."/>
            <person name="Johnson M."/>
            <person name="Gangashetty P."/>
            <person name="Hamidou F."/>
            <person name="Sanogo M.D."/>
            <person name="Zwaenepoel A."/>
            <person name="Wallace J."/>
            <person name="Van De Peer Y."/>
            <person name="Van Deynze A."/>
        </authorList>
    </citation>
    <scope>NUCLEOTIDE SEQUENCE</scope>
    <source>
        <tissue evidence="3">Leaves</tissue>
    </source>
</reference>
<keyword evidence="1" id="KW-0812">Transmembrane</keyword>
<dbReference type="PANTHER" id="PTHR31325">
    <property type="entry name" value="OS01G0798800 PROTEIN-RELATED"/>
    <property type="match status" value="1"/>
</dbReference>
<keyword evidence="1" id="KW-1133">Transmembrane helix</keyword>
<feature type="transmembrane region" description="Helical" evidence="1">
    <location>
        <begin position="12"/>
        <end position="33"/>
    </location>
</feature>
<accession>A0A835A1I6</accession>
<protein>
    <recommendedName>
        <fullName evidence="2">DUF4220 domain-containing protein</fullName>
    </recommendedName>
</protein>
<organism evidence="3 4">
    <name type="scientific">Digitaria exilis</name>
    <dbReference type="NCBI Taxonomy" id="1010633"/>
    <lineage>
        <taxon>Eukaryota</taxon>
        <taxon>Viridiplantae</taxon>
        <taxon>Streptophyta</taxon>
        <taxon>Embryophyta</taxon>
        <taxon>Tracheophyta</taxon>
        <taxon>Spermatophyta</taxon>
        <taxon>Magnoliopsida</taxon>
        <taxon>Liliopsida</taxon>
        <taxon>Poales</taxon>
        <taxon>Poaceae</taxon>
        <taxon>PACMAD clade</taxon>
        <taxon>Panicoideae</taxon>
        <taxon>Panicodae</taxon>
        <taxon>Paniceae</taxon>
        <taxon>Anthephorinae</taxon>
        <taxon>Digitaria</taxon>
    </lineage>
</organism>
<comment type="caution">
    <text evidence="3">The sequence shown here is derived from an EMBL/GenBank/DDBJ whole genome shotgun (WGS) entry which is preliminary data.</text>
</comment>
<sequence length="310" mass="34656">MVPAFQELWNLWEIHCLILISLCLQVFLFLFAGSRRRSASPVLHTVLWLAYLSADTVAIFVLGHLAVHASQPGHQLKSFWAPFVLVHLGGQETITALSRQDNELWKRHLLSLVSQVGVAGYVVAKASWRDGRLKAAMVLMFISGCFKYAERTLCLYLASPEKLRSRSLSGLPENLEKLQDPKDKVKFFGSRNKFRAGEMRETLKNILIGDSSSRLLLADASIRDILTADAALNSGRVVSLAEDDLLPGILEWFRSCSRRCNVYENVGAVLRLLRSCPQLVLPPAARRATQSQPASARPRHLSFRIADSLH</sequence>
<name>A0A835A1I6_9POAL</name>
<dbReference type="Pfam" id="PF13968">
    <property type="entry name" value="DUF4220"/>
    <property type="match status" value="1"/>
</dbReference>
<evidence type="ECO:0000313" key="4">
    <source>
        <dbReference type="Proteomes" id="UP000636709"/>
    </source>
</evidence>
<evidence type="ECO:0000256" key="1">
    <source>
        <dbReference type="SAM" id="Phobius"/>
    </source>
</evidence>
<dbReference type="InterPro" id="IPR025315">
    <property type="entry name" value="DUF4220"/>
</dbReference>
<gene>
    <name evidence="3" type="ORF">HU200_066179</name>
</gene>
<proteinExistence type="predicted"/>
<feature type="domain" description="DUF4220" evidence="2">
    <location>
        <begin position="48"/>
        <end position="187"/>
    </location>
</feature>
<dbReference type="Proteomes" id="UP000636709">
    <property type="component" value="Unassembled WGS sequence"/>
</dbReference>
<evidence type="ECO:0000313" key="3">
    <source>
        <dbReference type="EMBL" id="KAF8645437.1"/>
    </source>
</evidence>
<keyword evidence="4" id="KW-1185">Reference proteome</keyword>
<feature type="transmembrane region" description="Helical" evidence="1">
    <location>
        <begin position="45"/>
        <end position="67"/>
    </location>
</feature>